<dbReference type="Gene3D" id="1.10.260.40">
    <property type="entry name" value="lambda repressor-like DNA-binding domains"/>
    <property type="match status" value="1"/>
</dbReference>
<dbReference type="SUPFAM" id="SSF47413">
    <property type="entry name" value="lambda repressor-like DNA-binding domains"/>
    <property type="match status" value="1"/>
</dbReference>
<accession>A0ABS6K0M6</accession>
<organism evidence="2 3">
    <name type="scientific">Diplocloster modestus</name>
    <dbReference type="NCBI Taxonomy" id="2850322"/>
    <lineage>
        <taxon>Bacteria</taxon>
        <taxon>Bacillati</taxon>
        <taxon>Bacillota</taxon>
        <taxon>Clostridia</taxon>
        <taxon>Lachnospirales</taxon>
        <taxon>Lachnospiraceae</taxon>
        <taxon>Diplocloster</taxon>
    </lineage>
</organism>
<evidence type="ECO:0000259" key="1">
    <source>
        <dbReference type="PROSITE" id="PS50943"/>
    </source>
</evidence>
<dbReference type="PROSITE" id="PS50943">
    <property type="entry name" value="HTH_CROC1"/>
    <property type="match status" value="1"/>
</dbReference>
<feature type="domain" description="HTH cro/C1-type" evidence="1">
    <location>
        <begin position="11"/>
        <end position="65"/>
    </location>
</feature>
<sequence length="129" mass="14417">MADIPGINFRFKKLRNKTGSNQEDFGKKLGITKSAISRIESGLNGVSEQNIMALVREYGVNEVWLRTGLGGEDSMFVELSDDDRYSISLGKLGRTENEFVQNAINAIAETKPEDLKIIEEFMKKCLGIK</sequence>
<dbReference type="EMBL" id="JAHQCX010000001">
    <property type="protein sequence ID" value="MBU9724399.1"/>
    <property type="molecule type" value="Genomic_DNA"/>
</dbReference>
<gene>
    <name evidence="2" type="ORF">KTH90_00075</name>
</gene>
<dbReference type="InterPro" id="IPR010982">
    <property type="entry name" value="Lambda_DNA-bd_dom_sf"/>
</dbReference>
<protein>
    <submittedName>
        <fullName evidence="2">Helix-turn-helix transcriptional regulator</fullName>
    </submittedName>
</protein>
<dbReference type="SMART" id="SM00530">
    <property type="entry name" value="HTH_XRE"/>
    <property type="match status" value="1"/>
</dbReference>
<dbReference type="Proteomes" id="UP001314681">
    <property type="component" value="Unassembled WGS sequence"/>
</dbReference>
<dbReference type="CDD" id="cd00093">
    <property type="entry name" value="HTH_XRE"/>
    <property type="match status" value="1"/>
</dbReference>
<name>A0ABS6K0M6_9FIRM</name>
<evidence type="ECO:0000313" key="3">
    <source>
        <dbReference type="Proteomes" id="UP001314681"/>
    </source>
</evidence>
<dbReference type="RefSeq" id="WP_238725988.1">
    <property type="nucleotide sequence ID" value="NZ_JAHQCX010000001.1"/>
</dbReference>
<reference evidence="2 3" key="1">
    <citation type="submission" date="2021-06" db="EMBL/GenBank/DDBJ databases">
        <title>Description of novel taxa of the family Lachnospiraceae.</title>
        <authorList>
            <person name="Chaplin A.V."/>
            <person name="Sokolova S.R."/>
            <person name="Pikina A.P."/>
            <person name="Korzhanova M."/>
            <person name="Belova V."/>
            <person name="Korostin D."/>
            <person name="Efimov B.A."/>
        </authorList>
    </citation>
    <scope>NUCLEOTIDE SEQUENCE [LARGE SCALE GENOMIC DNA]</scope>
    <source>
        <strain evidence="2 3">ASD4241</strain>
    </source>
</reference>
<proteinExistence type="predicted"/>
<dbReference type="Pfam" id="PF01381">
    <property type="entry name" value="HTH_3"/>
    <property type="match status" value="1"/>
</dbReference>
<dbReference type="InterPro" id="IPR001387">
    <property type="entry name" value="Cro/C1-type_HTH"/>
</dbReference>
<keyword evidence="3" id="KW-1185">Reference proteome</keyword>
<comment type="caution">
    <text evidence="2">The sequence shown here is derived from an EMBL/GenBank/DDBJ whole genome shotgun (WGS) entry which is preliminary data.</text>
</comment>
<evidence type="ECO:0000313" key="2">
    <source>
        <dbReference type="EMBL" id="MBU9724399.1"/>
    </source>
</evidence>